<dbReference type="EMBL" id="QXFY01003734">
    <property type="protein sequence ID" value="KAE9282530.1"/>
    <property type="molecule type" value="Genomic_DNA"/>
</dbReference>
<gene>
    <name evidence="2" type="ORF">PF008_g27623</name>
</gene>
<dbReference type="Proteomes" id="UP000486351">
    <property type="component" value="Unassembled WGS sequence"/>
</dbReference>
<accession>A0A6G0QDN9</accession>
<comment type="caution">
    <text evidence="2">The sequence shown here is derived from an EMBL/GenBank/DDBJ whole genome shotgun (WGS) entry which is preliminary data.</text>
</comment>
<sequence length="90" mass="10217">MRVARVCVSVTFRLLGWSCSLVRALNNHFGSKRDTHTTALAVLVYFNRGIQNPRKVCRFVETSQLENRPWAWGAIQHLDCIIRAAITAGF</sequence>
<organism evidence="2 3">
    <name type="scientific">Phytophthora fragariae</name>
    <dbReference type="NCBI Taxonomy" id="53985"/>
    <lineage>
        <taxon>Eukaryota</taxon>
        <taxon>Sar</taxon>
        <taxon>Stramenopiles</taxon>
        <taxon>Oomycota</taxon>
        <taxon>Peronosporomycetes</taxon>
        <taxon>Peronosporales</taxon>
        <taxon>Peronosporaceae</taxon>
        <taxon>Phytophthora</taxon>
    </lineage>
</organism>
<feature type="signal peptide" evidence="1">
    <location>
        <begin position="1"/>
        <end position="24"/>
    </location>
</feature>
<name>A0A6G0QDN9_9STRA</name>
<dbReference type="AlphaFoldDB" id="A0A6G0QDN9"/>
<evidence type="ECO:0000256" key="1">
    <source>
        <dbReference type="SAM" id="SignalP"/>
    </source>
</evidence>
<evidence type="ECO:0000313" key="2">
    <source>
        <dbReference type="EMBL" id="KAE9282530.1"/>
    </source>
</evidence>
<reference evidence="2 3" key="1">
    <citation type="submission" date="2018-09" db="EMBL/GenBank/DDBJ databases">
        <title>Genomic investigation of the strawberry pathogen Phytophthora fragariae indicates pathogenicity is determined by transcriptional variation in three key races.</title>
        <authorList>
            <person name="Adams T.M."/>
            <person name="Armitage A.D."/>
            <person name="Sobczyk M.K."/>
            <person name="Bates H.J."/>
            <person name="Dunwell J.M."/>
            <person name="Nellist C.F."/>
            <person name="Harrison R.J."/>
        </authorList>
    </citation>
    <scope>NUCLEOTIDE SEQUENCE [LARGE SCALE GENOMIC DNA]</scope>
    <source>
        <strain evidence="2 3">NOV-77</strain>
    </source>
</reference>
<evidence type="ECO:0008006" key="4">
    <source>
        <dbReference type="Google" id="ProtNLM"/>
    </source>
</evidence>
<proteinExistence type="predicted"/>
<evidence type="ECO:0000313" key="3">
    <source>
        <dbReference type="Proteomes" id="UP000486351"/>
    </source>
</evidence>
<keyword evidence="1" id="KW-0732">Signal</keyword>
<protein>
    <recommendedName>
        <fullName evidence="4">Secreted protein</fullName>
    </recommendedName>
</protein>
<feature type="chain" id="PRO_5026141486" description="Secreted protein" evidence="1">
    <location>
        <begin position="25"/>
        <end position="90"/>
    </location>
</feature>